<dbReference type="NCBIfam" id="NF011007">
    <property type="entry name" value="PRK14433.1"/>
    <property type="match status" value="1"/>
</dbReference>
<sequence length="87" mass="9614">MRLTALISGEVTGVGYRRYVQTQARALGLAGSAENLSDGRVEVVAEGQPAELERLLHWLRRGPAHARVANVDVQWSEGTGIREFHLY</sequence>
<evidence type="ECO:0000256" key="5">
    <source>
        <dbReference type="RuleBase" id="RU004168"/>
    </source>
</evidence>
<gene>
    <name evidence="7" type="primary">acyP</name>
    <name evidence="7" type="ORF">GCM10008957_09780</name>
</gene>
<proteinExistence type="inferred from homology"/>
<evidence type="ECO:0000256" key="3">
    <source>
        <dbReference type="ARBA" id="ARBA00047645"/>
    </source>
</evidence>
<dbReference type="Pfam" id="PF00708">
    <property type="entry name" value="Acylphosphatase"/>
    <property type="match status" value="1"/>
</dbReference>
<dbReference type="AlphaFoldDB" id="A0A918C0L0"/>
<evidence type="ECO:0000256" key="4">
    <source>
        <dbReference type="PROSITE-ProRule" id="PRU00520"/>
    </source>
</evidence>
<dbReference type="PROSITE" id="PS51160">
    <property type="entry name" value="ACYLPHOSPHATASE_3"/>
    <property type="match status" value="1"/>
</dbReference>
<dbReference type="GO" id="GO:0003998">
    <property type="term" value="F:acylphosphatase activity"/>
    <property type="evidence" value="ECO:0007669"/>
    <property type="project" value="UniProtKB-EC"/>
</dbReference>
<reference evidence="7" key="2">
    <citation type="submission" date="2020-09" db="EMBL/GenBank/DDBJ databases">
        <authorList>
            <person name="Sun Q."/>
            <person name="Ohkuma M."/>
        </authorList>
    </citation>
    <scope>NUCLEOTIDE SEQUENCE</scope>
    <source>
        <strain evidence="7">JCM 31311</strain>
    </source>
</reference>
<organism evidence="7 8">
    <name type="scientific">Deinococcus ruber</name>
    <dbReference type="NCBI Taxonomy" id="1848197"/>
    <lineage>
        <taxon>Bacteria</taxon>
        <taxon>Thermotogati</taxon>
        <taxon>Deinococcota</taxon>
        <taxon>Deinococci</taxon>
        <taxon>Deinococcales</taxon>
        <taxon>Deinococcaceae</taxon>
        <taxon>Deinococcus</taxon>
    </lineage>
</organism>
<reference evidence="7" key="1">
    <citation type="journal article" date="2014" name="Int. J. Syst. Evol. Microbiol.">
        <title>Complete genome sequence of Corynebacterium casei LMG S-19264T (=DSM 44701T), isolated from a smear-ripened cheese.</title>
        <authorList>
            <consortium name="US DOE Joint Genome Institute (JGI-PGF)"/>
            <person name="Walter F."/>
            <person name="Albersmeier A."/>
            <person name="Kalinowski J."/>
            <person name="Ruckert C."/>
        </authorList>
    </citation>
    <scope>NUCLEOTIDE SEQUENCE</scope>
    <source>
        <strain evidence="7">JCM 31311</strain>
    </source>
</reference>
<feature type="active site" evidence="4">
    <location>
        <position position="17"/>
    </location>
</feature>
<dbReference type="Gene3D" id="3.30.70.100">
    <property type="match status" value="1"/>
</dbReference>
<keyword evidence="8" id="KW-1185">Reference proteome</keyword>
<comment type="catalytic activity">
    <reaction evidence="3 4">
        <text>an acyl phosphate + H2O = a carboxylate + phosphate + H(+)</text>
        <dbReference type="Rhea" id="RHEA:14965"/>
        <dbReference type="ChEBI" id="CHEBI:15377"/>
        <dbReference type="ChEBI" id="CHEBI:15378"/>
        <dbReference type="ChEBI" id="CHEBI:29067"/>
        <dbReference type="ChEBI" id="CHEBI:43474"/>
        <dbReference type="ChEBI" id="CHEBI:59918"/>
        <dbReference type="EC" id="3.6.1.7"/>
    </reaction>
</comment>
<dbReference type="EMBL" id="BMQL01000003">
    <property type="protein sequence ID" value="GGQ99190.1"/>
    <property type="molecule type" value="Genomic_DNA"/>
</dbReference>
<feature type="active site" evidence="4">
    <location>
        <position position="35"/>
    </location>
</feature>
<evidence type="ECO:0000313" key="8">
    <source>
        <dbReference type="Proteomes" id="UP000603865"/>
    </source>
</evidence>
<evidence type="ECO:0000313" key="7">
    <source>
        <dbReference type="EMBL" id="GGQ99190.1"/>
    </source>
</evidence>
<dbReference type="InterPro" id="IPR001792">
    <property type="entry name" value="Acylphosphatase-like_dom"/>
</dbReference>
<evidence type="ECO:0000256" key="1">
    <source>
        <dbReference type="ARBA" id="ARBA00005614"/>
    </source>
</evidence>
<dbReference type="InterPro" id="IPR020456">
    <property type="entry name" value="Acylphosphatase"/>
</dbReference>
<evidence type="ECO:0000259" key="6">
    <source>
        <dbReference type="PROSITE" id="PS51160"/>
    </source>
</evidence>
<feature type="domain" description="Acylphosphatase-like" evidence="6">
    <location>
        <begin position="2"/>
        <end position="87"/>
    </location>
</feature>
<protein>
    <recommendedName>
        <fullName evidence="2 4">acylphosphatase</fullName>
        <ecNumber evidence="2 4">3.6.1.7</ecNumber>
    </recommendedName>
</protein>
<dbReference type="PANTHER" id="PTHR47268:SF4">
    <property type="entry name" value="ACYLPHOSPHATASE"/>
    <property type="match status" value="1"/>
</dbReference>
<keyword evidence="4" id="KW-0378">Hydrolase</keyword>
<accession>A0A918C0L0</accession>
<name>A0A918C0L0_9DEIO</name>
<dbReference type="Proteomes" id="UP000603865">
    <property type="component" value="Unassembled WGS sequence"/>
</dbReference>
<dbReference type="SUPFAM" id="SSF54975">
    <property type="entry name" value="Acylphosphatase/BLUF domain-like"/>
    <property type="match status" value="1"/>
</dbReference>
<dbReference type="RefSeq" id="WP_189088385.1">
    <property type="nucleotide sequence ID" value="NZ_BMQL01000003.1"/>
</dbReference>
<dbReference type="InterPro" id="IPR036046">
    <property type="entry name" value="Acylphosphatase-like_dom_sf"/>
</dbReference>
<comment type="caution">
    <text evidence="7">The sequence shown here is derived from an EMBL/GenBank/DDBJ whole genome shotgun (WGS) entry which is preliminary data.</text>
</comment>
<dbReference type="PANTHER" id="PTHR47268">
    <property type="entry name" value="ACYLPHOSPHATASE"/>
    <property type="match status" value="1"/>
</dbReference>
<comment type="similarity">
    <text evidence="1 5">Belongs to the acylphosphatase family.</text>
</comment>
<evidence type="ECO:0000256" key="2">
    <source>
        <dbReference type="ARBA" id="ARBA00012150"/>
    </source>
</evidence>
<dbReference type="EC" id="3.6.1.7" evidence="2 4"/>